<sequence>MAPHRDRHDEGAETEVSAPFALVDANGADPFARTDEPGYSITLWPHRSLSPEGLKVVLCIVGFGLLIPLIPFIGTPVAWGLIPFLVMAMLAVYAAFRRSYRDGRLHEVLRLWPDLVTVERVDPKGGRKRWHANPFWVEVAIQKDAKLENYLTLRGNGRTIELGAFLSPEEREELYQELQAMLKAPPTRI</sequence>
<dbReference type="PIRSF" id="PIRSF032162">
    <property type="entry name" value="UCP032162_imp"/>
    <property type="match status" value="1"/>
</dbReference>
<evidence type="ECO:0000256" key="1">
    <source>
        <dbReference type="SAM" id="Phobius"/>
    </source>
</evidence>
<evidence type="ECO:0000313" key="2">
    <source>
        <dbReference type="EMBL" id="QHQ35061.1"/>
    </source>
</evidence>
<keyword evidence="1" id="KW-0812">Transmembrane</keyword>
<evidence type="ECO:0000313" key="3">
    <source>
        <dbReference type="Proteomes" id="UP000464495"/>
    </source>
</evidence>
<reference evidence="2 3" key="1">
    <citation type="submission" date="2019-12" db="EMBL/GenBank/DDBJ databases">
        <title>Complete genome sequence of Algicella marina strain 9Alg 56(T) isolated from the red alga Tichocarpus crinitus.</title>
        <authorList>
            <person name="Kim S.-G."/>
            <person name="Nedashkovskaya O.I."/>
        </authorList>
    </citation>
    <scope>NUCLEOTIDE SEQUENCE [LARGE SCALE GENOMIC DNA]</scope>
    <source>
        <strain evidence="2 3">9Alg 56</strain>
    </source>
</reference>
<dbReference type="Proteomes" id="UP000464495">
    <property type="component" value="Chromosome"/>
</dbReference>
<accession>A0A6P1T019</accession>
<feature type="transmembrane region" description="Helical" evidence="1">
    <location>
        <begin position="53"/>
        <end position="71"/>
    </location>
</feature>
<dbReference type="RefSeq" id="WP_161861626.1">
    <property type="nucleotide sequence ID" value="NZ_CP046620.1"/>
</dbReference>
<feature type="transmembrane region" description="Helical" evidence="1">
    <location>
        <begin position="77"/>
        <end position="96"/>
    </location>
</feature>
<keyword evidence="1" id="KW-1133">Transmembrane helix</keyword>
<dbReference type="KEGG" id="amaq:GO499_07560"/>
<dbReference type="Pfam" id="PF10003">
    <property type="entry name" value="DUF2244"/>
    <property type="match status" value="1"/>
</dbReference>
<keyword evidence="1" id="KW-0472">Membrane</keyword>
<gene>
    <name evidence="2" type="ORF">GO499_07560</name>
</gene>
<keyword evidence="3" id="KW-1185">Reference proteome</keyword>
<dbReference type="EMBL" id="CP046620">
    <property type="protein sequence ID" value="QHQ35061.1"/>
    <property type="molecule type" value="Genomic_DNA"/>
</dbReference>
<dbReference type="InterPro" id="IPR016990">
    <property type="entry name" value="UCP032162_TM"/>
</dbReference>
<dbReference type="InterPro" id="IPR019253">
    <property type="entry name" value="DUF2244_TM"/>
</dbReference>
<protein>
    <submittedName>
        <fullName evidence="2">DUF2244 domain-containing protein</fullName>
    </submittedName>
</protein>
<proteinExistence type="predicted"/>
<organism evidence="2 3">
    <name type="scientific">Algicella marina</name>
    <dbReference type="NCBI Taxonomy" id="2683284"/>
    <lineage>
        <taxon>Bacteria</taxon>
        <taxon>Pseudomonadati</taxon>
        <taxon>Pseudomonadota</taxon>
        <taxon>Alphaproteobacteria</taxon>
        <taxon>Rhodobacterales</taxon>
        <taxon>Paracoccaceae</taxon>
        <taxon>Algicella</taxon>
    </lineage>
</organism>
<name>A0A6P1T019_9RHOB</name>
<dbReference type="AlphaFoldDB" id="A0A6P1T019"/>